<dbReference type="PANTHER" id="PTHR23046">
    <property type="entry name" value="PHOSPHORIBOSYLAMINOIMIDAZOLE CARBOXYLASE CATALYTIC SUBUNIT"/>
    <property type="match status" value="1"/>
</dbReference>
<organism evidence="5">
    <name type="scientific">mine drainage metagenome</name>
    <dbReference type="NCBI Taxonomy" id="410659"/>
    <lineage>
        <taxon>unclassified sequences</taxon>
        <taxon>metagenomes</taxon>
        <taxon>ecological metagenomes</taxon>
    </lineage>
</organism>
<dbReference type="HAMAP" id="MF_01929">
    <property type="entry name" value="PurE_classI"/>
    <property type="match status" value="1"/>
</dbReference>
<sequence>MFFVAISSGDRRASQPNEFRYGISLQLPFSVPSVPLWFNNWNPLSTMKTSKTKPLVGIIMGSESDWPTMSEAARILGEFGVPYEATVVSAHRTPEDMVAYAKAAEGRGLRVIIAGAGGAAHLPGMVASLTNLPVVGVPVESKALKGMDSLLSIAQMPGGIPVATMAIGGAKNAGLMAARILGTADAALRRRMGAYRARIAGESRKSRAKVQGGAEA</sequence>
<name>A0A1J5S9D6_9ZZZZ</name>
<dbReference type="SMART" id="SM01001">
    <property type="entry name" value="AIRC"/>
    <property type="match status" value="1"/>
</dbReference>
<dbReference type="EMBL" id="MLJW01000052">
    <property type="protein sequence ID" value="OIR05129.1"/>
    <property type="molecule type" value="Genomic_DNA"/>
</dbReference>
<dbReference type="EC" id="5.4.99.18" evidence="5"/>
<dbReference type="AlphaFoldDB" id="A0A1J5S9D6"/>
<dbReference type="GO" id="GO:0006189">
    <property type="term" value="P:'de novo' IMP biosynthetic process"/>
    <property type="evidence" value="ECO:0007669"/>
    <property type="project" value="InterPro"/>
</dbReference>
<dbReference type="GO" id="GO:0034023">
    <property type="term" value="F:5-(carboxyamino)imidazole ribonucleotide mutase activity"/>
    <property type="evidence" value="ECO:0007669"/>
    <property type="project" value="UniProtKB-EC"/>
</dbReference>
<protein>
    <submittedName>
        <fullName evidence="5">N5-carboxyaminoimidazole ribonucleotide mutase</fullName>
        <ecNumber evidence="5">5.4.99.18</ecNumber>
    </submittedName>
</protein>
<evidence type="ECO:0000256" key="3">
    <source>
        <dbReference type="ARBA" id="ARBA00025704"/>
    </source>
</evidence>
<keyword evidence="2 5" id="KW-0413">Isomerase</keyword>
<proteinExistence type="inferred from homology"/>
<dbReference type="SUPFAM" id="SSF52255">
    <property type="entry name" value="N5-CAIR mutase (phosphoribosylaminoimidazole carboxylase, PurE)"/>
    <property type="match status" value="1"/>
</dbReference>
<dbReference type="InterPro" id="IPR033747">
    <property type="entry name" value="PurE_ClassI"/>
</dbReference>
<reference evidence="5" key="1">
    <citation type="submission" date="2016-10" db="EMBL/GenBank/DDBJ databases">
        <title>Sequence of Gallionella enrichment culture.</title>
        <authorList>
            <person name="Poehlein A."/>
            <person name="Muehling M."/>
            <person name="Daniel R."/>
        </authorList>
    </citation>
    <scope>NUCLEOTIDE SEQUENCE</scope>
</reference>
<comment type="pathway">
    <text evidence="3">Purine metabolism.</text>
</comment>
<evidence type="ECO:0000256" key="1">
    <source>
        <dbReference type="ARBA" id="ARBA00022755"/>
    </source>
</evidence>
<accession>A0A1J5S9D6</accession>
<feature type="domain" description="PurE" evidence="4">
    <location>
        <begin position="54"/>
        <end position="203"/>
    </location>
</feature>
<evidence type="ECO:0000313" key="5">
    <source>
        <dbReference type="EMBL" id="OIR05129.1"/>
    </source>
</evidence>
<dbReference type="NCBIfam" id="TIGR01162">
    <property type="entry name" value="purE"/>
    <property type="match status" value="1"/>
</dbReference>
<evidence type="ECO:0000259" key="4">
    <source>
        <dbReference type="SMART" id="SM01001"/>
    </source>
</evidence>
<dbReference type="PANTHER" id="PTHR23046:SF2">
    <property type="entry name" value="PHOSPHORIBOSYLAMINOIMIDAZOLE CARBOXYLASE"/>
    <property type="match status" value="1"/>
</dbReference>
<comment type="caution">
    <text evidence="5">The sequence shown here is derived from an EMBL/GenBank/DDBJ whole genome shotgun (WGS) entry which is preliminary data.</text>
</comment>
<dbReference type="InterPro" id="IPR024694">
    <property type="entry name" value="PurE_prokaryotes"/>
</dbReference>
<gene>
    <name evidence="5" type="primary">purE_10</name>
    <name evidence="5" type="ORF">GALL_126870</name>
</gene>
<evidence type="ECO:0000256" key="2">
    <source>
        <dbReference type="ARBA" id="ARBA00023235"/>
    </source>
</evidence>
<dbReference type="Pfam" id="PF00731">
    <property type="entry name" value="AIRC"/>
    <property type="match status" value="1"/>
</dbReference>
<dbReference type="InterPro" id="IPR000031">
    <property type="entry name" value="PurE_dom"/>
</dbReference>
<dbReference type="Gene3D" id="3.40.50.1970">
    <property type="match status" value="1"/>
</dbReference>
<keyword evidence="1" id="KW-0658">Purine biosynthesis</keyword>